<dbReference type="RefSeq" id="WP_275120298.1">
    <property type="nucleotide sequence ID" value="NZ_JAOTPO010000019.1"/>
</dbReference>
<dbReference type="EMBL" id="JAOTPO010000019">
    <property type="protein sequence ID" value="MDE5415697.1"/>
    <property type="molecule type" value="Genomic_DNA"/>
</dbReference>
<keyword evidence="1" id="KW-0649">Protein kinase inhibitor</keyword>
<dbReference type="SUPFAM" id="SSF100985">
    <property type="entry name" value="Sporulation inhibitor Sda"/>
    <property type="match status" value="1"/>
</dbReference>
<dbReference type="InterPro" id="IPR015064">
    <property type="entry name" value="Sda"/>
</dbReference>
<comment type="caution">
    <text evidence="1">The sequence shown here is derived from an EMBL/GenBank/DDBJ whole genome shotgun (WGS) entry which is preliminary data.</text>
</comment>
<dbReference type="InterPro" id="IPR036916">
    <property type="entry name" value="Sda_sf"/>
</dbReference>
<reference evidence="1" key="1">
    <citation type="submission" date="2024-05" db="EMBL/GenBank/DDBJ databases">
        <title>Alkalihalobacillus sp. strain MEB203 novel alkaliphilic bacterium from Lonar Lake, India.</title>
        <authorList>
            <person name="Joshi A."/>
            <person name="Thite S."/>
            <person name="Mengade P."/>
        </authorList>
    </citation>
    <scope>NUCLEOTIDE SEQUENCE</scope>
    <source>
        <strain evidence="1">MEB 203</strain>
    </source>
</reference>
<dbReference type="Proteomes" id="UP001148125">
    <property type="component" value="Unassembled WGS sequence"/>
</dbReference>
<dbReference type="Pfam" id="PF08970">
    <property type="entry name" value="Sda"/>
    <property type="match status" value="1"/>
</dbReference>
<name>A0ABT5VK64_9BACI</name>
<keyword evidence="2" id="KW-1185">Reference proteome</keyword>
<dbReference type="Gene3D" id="1.10.287.1100">
    <property type="entry name" value="Sporulation inhibitor A"/>
    <property type="match status" value="1"/>
</dbReference>
<sequence length="57" mass="6655">MYHIDNELLLEVYAKALELELDEDFITLLKEELEERELLGSLTPTQADKIKVLHPQC</sequence>
<accession>A0ABT5VK64</accession>
<protein>
    <submittedName>
        <fullName evidence="1">Sporulation histidine kinase inhibitor Sda</fullName>
    </submittedName>
</protein>
<evidence type="ECO:0000313" key="2">
    <source>
        <dbReference type="Proteomes" id="UP001148125"/>
    </source>
</evidence>
<dbReference type="GO" id="GO:0004860">
    <property type="term" value="F:protein kinase inhibitor activity"/>
    <property type="evidence" value="ECO:0007669"/>
    <property type="project" value="UniProtKB-KW"/>
</dbReference>
<proteinExistence type="predicted"/>
<organism evidence="1 2">
    <name type="scientific">Alkalihalobacterium chitinilyticum</name>
    <dbReference type="NCBI Taxonomy" id="2980103"/>
    <lineage>
        <taxon>Bacteria</taxon>
        <taxon>Bacillati</taxon>
        <taxon>Bacillota</taxon>
        <taxon>Bacilli</taxon>
        <taxon>Bacillales</taxon>
        <taxon>Bacillaceae</taxon>
        <taxon>Alkalihalobacterium</taxon>
    </lineage>
</organism>
<gene>
    <name evidence="1" type="ORF">N7Z68_20320</name>
</gene>
<evidence type="ECO:0000313" key="1">
    <source>
        <dbReference type="EMBL" id="MDE5415697.1"/>
    </source>
</evidence>